<protein>
    <submittedName>
        <fullName evidence="4">1,3-propanediol dehydrogenase</fullName>
        <ecNumber evidence="4">1.1.1.202</ecNumber>
    </submittedName>
</protein>
<reference evidence="4 5" key="1">
    <citation type="submission" date="2018-03" db="EMBL/GenBank/DDBJ databases">
        <title>Genome sequence of Moorella stamsii DSM 26217.</title>
        <authorList>
            <person name="Poehlein A."/>
            <person name="Daniel R."/>
        </authorList>
    </citation>
    <scope>NUCLEOTIDE SEQUENCE [LARGE SCALE GENOMIC DNA]</scope>
    <source>
        <strain evidence="5">DSM 26217</strain>
    </source>
</reference>
<evidence type="ECO:0000313" key="5">
    <source>
        <dbReference type="Proteomes" id="UP000239430"/>
    </source>
</evidence>
<evidence type="ECO:0000313" key="4">
    <source>
        <dbReference type="EMBL" id="PRR68662.1"/>
    </source>
</evidence>
<dbReference type="GO" id="GO:0004022">
    <property type="term" value="F:alcohol dehydrogenase (NAD+) activity"/>
    <property type="evidence" value="ECO:0007669"/>
    <property type="project" value="UniProtKB-ARBA"/>
</dbReference>
<dbReference type="PANTHER" id="PTHR11496">
    <property type="entry name" value="ALCOHOL DEHYDROGENASE"/>
    <property type="match status" value="1"/>
</dbReference>
<dbReference type="InterPro" id="IPR001670">
    <property type="entry name" value="ADH_Fe/GldA"/>
</dbReference>
<dbReference type="GO" id="GO:0047516">
    <property type="term" value="F:1,3-propanediol dehydrogenase activity"/>
    <property type="evidence" value="ECO:0007669"/>
    <property type="project" value="UniProtKB-EC"/>
</dbReference>
<organism evidence="4 5">
    <name type="scientific">Neomoorella stamsii</name>
    <dbReference type="NCBI Taxonomy" id="1266720"/>
    <lineage>
        <taxon>Bacteria</taxon>
        <taxon>Bacillati</taxon>
        <taxon>Bacillota</taxon>
        <taxon>Clostridia</taxon>
        <taxon>Neomoorellales</taxon>
        <taxon>Neomoorellaceae</taxon>
        <taxon>Neomoorella</taxon>
    </lineage>
</organism>
<dbReference type="CDD" id="cd08181">
    <property type="entry name" value="PPD-like"/>
    <property type="match status" value="1"/>
</dbReference>
<dbReference type="Gene3D" id="1.20.1090.10">
    <property type="entry name" value="Dehydroquinate synthase-like - alpha domain"/>
    <property type="match status" value="1"/>
</dbReference>
<dbReference type="Pfam" id="PF00465">
    <property type="entry name" value="Fe-ADH"/>
    <property type="match status" value="1"/>
</dbReference>
<name>A0A9X7IZW2_9FIRM</name>
<dbReference type="FunFam" id="3.40.50.1970:FF:000003">
    <property type="entry name" value="Alcohol dehydrogenase, iron-containing"/>
    <property type="match status" value="1"/>
</dbReference>
<dbReference type="Pfam" id="PF25137">
    <property type="entry name" value="ADH_Fe_C"/>
    <property type="match status" value="1"/>
</dbReference>
<comment type="caution">
    <text evidence="4">The sequence shown here is derived from an EMBL/GenBank/DDBJ whole genome shotgun (WGS) entry which is preliminary data.</text>
</comment>
<gene>
    <name evidence="4" type="primary">dhaT_3</name>
    <name evidence="4" type="ORF">MOST_33210</name>
</gene>
<sequence length="367" mass="39678">MTFRFYLPTQVFFGEGVLNEYGDFLGRLGRRALVVTGRQSAVTSGALADFEVLAKRLGLSLVVFNEVPVNPTLETVAKAVDLARQERVDLVIGIGGGSPLDTAKAVALLVPNRAVAARLYEADLPEPPLPLVAVPTTAGTGSEVTQHAVFTLPAKEIKKGFSDDRCFPLAAWVDPRYTYSLPLAVTIDTALDTLTHAIEGYLSRRSTPLSDTLAVEAVRLFAGQKEALLAGSILPATRRDLMYASTLGGMVIAQTRTTILHTLGYPLTYSHDIPHGRANGYLLAAYLEFIQPAEPVKVNNLLEALGMASLEDVQGLIRQLLPPLGKFPERELERMADLAATNTSSLAWTARQATPEDLLNMLRRSLG</sequence>
<feature type="domain" description="Alcohol dehydrogenase iron-type/glycerol dehydrogenase GldA" evidence="2">
    <location>
        <begin position="8"/>
        <end position="175"/>
    </location>
</feature>
<dbReference type="InterPro" id="IPR039697">
    <property type="entry name" value="Alcohol_dehydrogenase_Fe"/>
</dbReference>
<dbReference type="Gene3D" id="3.40.50.1970">
    <property type="match status" value="1"/>
</dbReference>
<evidence type="ECO:0000259" key="2">
    <source>
        <dbReference type="Pfam" id="PF00465"/>
    </source>
</evidence>
<accession>A0A9X7IZW2</accession>
<proteinExistence type="predicted"/>
<dbReference type="InterPro" id="IPR056798">
    <property type="entry name" value="ADH_Fe_C"/>
</dbReference>
<keyword evidence="1 4" id="KW-0560">Oxidoreductase</keyword>
<dbReference type="RefSeq" id="WP_054937926.1">
    <property type="nucleotide sequence ID" value="NZ_PVXL01000080.1"/>
</dbReference>
<dbReference type="SUPFAM" id="SSF56796">
    <property type="entry name" value="Dehydroquinate synthase-like"/>
    <property type="match status" value="1"/>
</dbReference>
<dbReference type="Proteomes" id="UP000239430">
    <property type="component" value="Unassembled WGS sequence"/>
</dbReference>
<keyword evidence="5" id="KW-1185">Reference proteome</keyword>
<dbReference type="AlphaFoldDB" id="A0A9X7IZW2"/>
<evidence type="ECO:0000259" key="3">
    <source>
        <dbReference type="Pfam" id="PF25137"/>
    </source>
</evidence>
<feature type="domain" description="Fe-containing alcohol dehydrogenase-like C-terminal" evidence="3">
    <location>
        <begin position="186"/>
        <end position="318"/>
    </location>
</feature>
<dbReference type="EMBL" id="PVXL01000080">
    <property type="protein sequence ID" value="PRR68662.1"/>
    <property type="molecule type" value="Genomic_DNA"/>
</dbReference>
<dbReference type="EC" id="1.1.1.202" evidence="4"/>
<dbReference type="GO" id="GO:0046872">
    <property type="term" value="F:metal ion binding"/>
    <property type="evidence" value="ECO:0007669"/>
    <property type="project" value="InterPro"/>
</dbReference>
<evidence type="ECO:0000256" key="1">
    <source>
        <dbReference type="ARBA" id="ARBA00023002"/>
    </source>
</evidence>
<dbReference type="PANTHER" id="PTHR11496:SF104">
    <property type="entry name" value="3-DEOXY-ALPHA-D-MANNO-OCTULOSONATE 8-OXIDASE"/>
    <property type="match status" value="1"/>
</dbReference>